<reference evidence="5" key="1">
    <citation type="journal article" date="2014" name="Int. J. Syst. Evol. Microbiol.">
        <title>Complete genome sequence of Corynebacterium casei LMG S-19264T (=DSM 44701T), isolated from a smear-ripened cheese.</title>
        <authorList>
            <consortium name="US DOE Joint Genome Institute (JGI-PGF)"/>
            <person name="Walter F."/>
            <person name="Albersmeier A."/>
            <person name="Kalinowski J."/>
            <person name="Ruckert C."/>
        </authorList>
    </citation>
    <scope>NUCLEOTIDE SEQUENCE</scope>
    <source>
        <strain evidence="5">VKM Ac-1069</strain>
    </source>
</reference>
<comment type="caution">
    <text evidence="5">The sequence shown here is derived from an EMBL/GenBank/DDBJ whole genome shotgun (WGS) entry which is preliminary data.</text>
</comment>
<feature type="domain" description="FAD-binding" evidence="4">
    <location>
        <begin position="2"/>
        <end position="340"/>
    </location>
</feature>
<dbReference type="GO" id="GO:0071949">
    <property type="term" value="F:FAD binding"/>
    <property type="evidence" value="ECO:0007669"/>
    <property type="project" value="InterPro"/>
</dbReference>
<evidence type="ECO:0000256" key="1">
    <source>
        <dbReference type="ARBA" id="ARBA00001974"/>
    </source>
</evidence>
<keyword evidence="6" id="KW-1185">Reference proteome</keyword>
<dbReference type="AlphaFoldDB" id="A0A9W6KXG5"/>
<dbReference type="Gene3D" id="3.50.50.60">
    <property type="entry name" value="FAD/NAD(P)-binding domain"/>
    <property type="match status" value="1"/>
</dbReference>
<name>A0A9W6KXG5_9PSEU</name>
<dbReference type="InterPro" id="IPR036188">
    <property type="entry name" value="FAD/NAD-bd_sf"/>
</dbReference>
<reference evidence="5" key="2">
    <citation type="submission" date="2023-01" db="EMBL/GenBank/DDBJ databases">
        <authorList>
            <person name="Sun Q."/>
            <person name="Evtushenko L."/>
        </authorList>
    </citation>
    <scope>NUCLEOTIDE SEQUENCE</scope>
    <source>
        <strain evidence="5">VKM Ac-1069</strain>
    </source>
</reference>
<evidence type="ECO:0000259" key="4">
    <source>
        <dbReference type="Pfam" id="PF01494"/>
    </source>
</evidence>
<keyword evidence="3" id="KW-0274">FAD</keyword>
<evidence type="ECO:0000256" key="3">
    <source>
        <dbReference type="ARBA" id="ARBA00022827"/>
    </source>
</evidence>
<keyword evidence="2" id="KW-0285">Flavoprotein</keyword>
<dbReference type="InterPro" id="IPR050641">
    <property type="entry name" value="RIFMO-like"/>
</dbReference>
<dbReference type="Gene3D" id="3.40.30.120">
    <property type="match status" value="1"/>
</dbReference>
<dbReference type="InterPro" id="IPR002938">
    <property type="entry name" value="FAD-bd"/>
</dbReference>
<dbReference type="PRINTS" id="PR00420">
    <property type="entry name" value="RNGMNOXGNASE"/>
</dbReference>
<accession>A0A9W6KXG5</accession>
<dbReference type="Proteomes" id="UP001143463">
    <property type="component" value="Unassembled WGS sequence"/>
</dbReference>
<dbReference type="EMBL" id="BSFQ01000002">
    <property type="protein sequence ID" value="GLL09488.1"/>
    <property type="molecule type" value="Genomic_DNA"/>
</dbReference>
<protein>
    <recommendedName>
        <fullName evidence="4">FAD-binding domain-containing protein</fullName>
    </recommendedName>
</protein>
<evidence type="ECO:0000313" key="5">
    <source>
        <dbReference type="EMBL" id="GLL09488.1"/>
    </source>
</evidence>
<organism evidence="5 6">
    <name type="scientific">Pseudonocardia halophobica</name>
    <dbReference type="NCBI Taxonomy" id="29401"/>
    <lineage>
        <taxon>Bacteria</taxon>
        <taxon>Bacillati</taxon>
        <taxon>Actinomycetota</taxon>
        <taxon>Actinomycetes</taxon>
        <taxon>Pseudonocardiales</taxon>
        <taxon>Pseudonocardiaceae</taxon>
        <taxon>Pseudonocardia</taxon>
    </lineage>
</organism>
<dbReference type="GO" id="GO:0016709">
    <property type="term" value="F:oxidoreductase activity, acting on paired donors, with incorporation or reduction of molecular oxygen, NAD(P)H as one donor, and incorporation of one atom of oxygen"/>
    <property type="evidence" value="ECO:0007669"/>
    <property type="project" value="UniProtKB-ARBA"/>
</dbReference>
<proteinExistence type="predicted"/>
<sequence length="510" mass="54384">MVGAGPTGLALALQAQAHGAHVRVVERRPSVFRPSRALIVHPRTLEVLRPLGVVDDLLARADTAPAAQLHLGRRVVPVRLGRIDLPDTAYPHLTLLRQADVEAVLDRALGERGVQVQRGTELIGISDGGGVGAHVMLHGPDGSERGWYRWVAGCDGADSTVRRVAGIGWYGAGYHPEIVLADLELDGDLAPGVAHVVAGRRGLLFVFALGECATWRLLATRPCTDPALAFGQPGPPVDRSELQHLLDEAGLPARIRGVGWSSRVRVQHRLAATYRRGPLFLAGDAAHTHSPAAAQGMNTGIQDAANLGWKLALAAASTTPEELLDSYDRERRPVARHVLALTHLVFWAEASANPLASFVRGTLAPLAAPAVPVALRRRWPLTEIVRLLARFGENYRRSPISVEAAAAHTGGPRSGDRLPDATVTAGGRDVRLHELIARPGLHVLLSGDLPVPDAPVAAPPVHVHRLTRAPWTGALVVRPDGHIGYRGAPDIALRRWLGRVGAPVASTSEE</sequence>
<dbReference type="Pfam" id="PF21274">
    <property type="entry name" value="Rng_hyd_C"/>
    <property type="match status" value="1"/>
</dbReference>
<dbReference type="Pfam" id="PF01494">
    <property type="entry name" value="FAD_binding_3"/>
    <property type="match status" value="1"/>
</dbReference>
<dbReference type="Gene3D" id="3.30.70.2450">
    <property type="match status" value="1"/>
</dbReference>
<evidence type="ECO:0000256" key="2">
    <source>
        <dbReference type="ARBA" id="ARBA00022630"/>
    </source>
</evidence>
<gene>
    <name evidence="5" type="ORF">GCM10017577_06280</name>
</gene>
<comment type="cofactor">
    <cofactor evidence="1">
        <name>FAD</name>
        <dbReference type="ChEBI" id="CHEBI:57692"/>
    </cofactor>
</comment>
<dbReference type="PANTHER" id="PTHR43004:SF19">
    <property type="entry name" value="BINDING MONOOXYGENASE, PUTATIVE (JCVI)-RELATED"/>
    <property type="match status" value="1"/>
</dbReference>
<dbReference type="PANTHER" id="PTHR43004">
    <property type="entry name" value="TRK SYSTEM POTASSIUM UPTAKE PROTEIN"/>
    <property type="match status" value="1"/>
</dbReference>
<evidence type="ECO:0000313" key="6">
    <source>
        <dbReference type="Proteomes" id="UP001143463"/>
    </source>
</evidence>
<dbReference type="SUPFAM" id="SSF51905">
    <property type="entry name" value="FAD/NAD(P)-binding domain"/>
    <property type="match status" value="1"/>
</dbReference>